<evidence type="ECO:0000313" key="1">
    <source>
        <dbReference type="EMBL" id="CAG5103302.1"/>
    </source>
</evidence>
<reference evidence="1 2" key="1">
    <citation type="submission" date="2021-04" db="EMBL/GenBank/DDBJ databases">
        <authorList>
            <person name="Bliznina A."/>
        </authorList>
    </citation>
    <scope>NUCLEOTIDE SEQUENCE [LARGE SCALE GENOMIC DNA]</scope>
</reference>
<dbReference type="Proteomes" id="UP001158576">
    <property type="component" value="Chromosome 1"/>
</dbReference>
<keyword evidence="2" id="KW-1185">Reference proteome</keyword>
<gene>
    <name evidence="1" type="ORF">OKIOD_LOCUS9473</name>
</gene>
<accession>A0ABN7SL66</accession>
<proteinExistence type="predicted"/>
<organism evidence="1 2">
    <name type="scientific">Oikopleura dioica</name>
    <name type="common">Tunicate</name>
    <dbReference type="NCBI Taxonomy" id="34765"/>
    <lineage>
        <taxon>Eukaryota</taxon>
        <taxon>Metazoa</taxon>
        <taxon>Chordata</taxon>
        <taxon>Tunicata</taxon>
        <taxon>Appendicularia</taxon>
        <taxon>Copelata</taxon>
        <taxon>Oikopleuridae</taxon>
        <taxon>Oikopleura</taxon>
    </lineage>
</organism>
<protein>
    <submittedName>
        <fullName evidence="1">Oidioi.mRNA.OKI2018_I69.chr1.g708.t1.cds</fullName>
    </submittedName>
</protein>
<dbReference type="EMBL" id="OU015566">
    <property type="protein sequence ID" value="CAG5103302.1"/>
    <property type="molecule type" value="Genomic_DNA"/>
</dbReference>
<evidence type="ECO:0000313" key="2">
    <source>
        <dbReference type="Proteomes" id="UP001158576"/>
    </source>
</evidence>
<name>A0ABN7SL66_OIKDI</name>
<sequence length="295" mass="33654">MRIAPLFAPAILANEVYDNFLKIKSDGQMARGEWSGSCKERAQWRNLFGDEGNGYLDAGFHVCQTDTELYYDAYQPDGTSVFTIQKINEWVSLWPGLGNHLIFGSAEFKCGCFLGCDRFFVEGIGLHVDFCCSDYEETCVNPPNVSDALEQAKTAAEEELEAMRDEGFQRIDLGKKKLRRFVTKLKRNIKNDAPNCKLRRGCNAGETPLLNNCRRKSNPSFGQSWNGSAEPVAPFRRRRDINIVEPSKGDQFSSHKITDDLWHVVDHYFKDCLNVRKHLNKVNKLTNTLDKIKKR</sequence>